<evidence type="ECO:0000256" key="1">
    <source>
        <dbReference type="SAM" id="Phobius"/>
    </source>
</evidence>
<sequence length="406" mass="46773">MNFSSLLEEIIFFFSFVPWIIRLAIGFIVFNLLVFLALFFSTYFLIRKKKRQEAHYLAYEKAYKDAIHKVLANANVLSASSILDRFETQFGRLTSVKYEEINNALIDLVTADPKLYSCNNYTPLIDGLKIKKYLERKLDFSKTANRLKAMKQLSSLKITVSDSKILPFTFSKNTPIRKGARTAYVVISNNNPFKFFELSDNQMNEWDQINLLQQLELHHKGNLPNFSNWIKYSKDPSQIIFSVRAIAHFRQQGATEGLLQLLATDNHMIREEVIRAMASLRITDGEDKLKEIYSSQPRKCQVAIIEALAQIYSMRSLDFFVDTLRITTNAELKKVLLEAIYSYGIAGREVFNNLLLTAKDFDLIILNHIKHPLNKSKFSDLNNRLSPGKEVFDYAPLEQPSPLSLL</sequence>
<evidence type="ECO:0000313" key="3">
    <source>
        <dbReference type="Proteomes" id="UP000679691"/>
    </source>
</evidence>
<accession>A0A8T4HBD9</accession>
<reference evidence="2" key="1">
    <citation type="submission" date="2021-03" db="EMBL/GenBank/DDBJ databases">
        <authorList>
            <person name="Lu T."/>
            <person name="Wang Q."/>
            <person name="Han X."/>
        </authorList>
    </citation>
    <scope>NUCLEOTIDE SEQUENCE</scope>
    <source>
        <strain evidence="2">WQ 2009</strain>
    </source>
</reference>
<dbReference type="AlphaFoldDB" id="A0A8T4HBD9"/>
<dbReference type="RefSeq" id="WP_353547745.1">
    <property type="nucleotide sequence ID" value="NZ_JAGKSB010000015.1"/>
</dbReference>
<gene>
    <name evidence="2" type="ORF">J5U18_11855</name>
</gene>
<dbReference type="Proteomes" id="UP000679691">
    <property type="component" value="Unassembled WGS sequence"/>
</dbReference>
<dbReference type="EMBL" id="JAGKSB010000015">
    <property type="protein sequence ID" value="MBP3944239.1"/>
    <property type="molecule type" value="Genomic_DNA"/>
</dbReference>
<organism evidence="2 3">
    <name type="scientific">Rhinopithecimicrobium faecis</name>
    <dbReference type="NCBI Taxonomy" id="2820698"/>
    <lineage>
        <taxon>Bacteria</taxon>
        <taxon>Pseudomonadati</taxon>
        <taxon>Bacteroidota</taxon>
        <taxon>Sphingobacteriia</taxon>
        <taxon>Sphingobacteriales</taxon>
        <taxon>Sphingobacteriaceae</taxon>
        <taxon>Rhinopithecimicrobium</taxon>
    </lineage>
</organism>
<evidence type="ECO:0000313" key="2">
    <source>
        <dbReference type="EMBL" id="MBP3944239.1"/>
    </source>
</evidence>
<keyword evidence="1" id="KW-0812">Transmembrane</keyword>
<keyword evidence="1" id="KW-0472">Membrane</keyword>
<keyword evidence="3" id="KW-1185">Reference proteome</keyword>
<comment type="caution">
    <text evidence="2">The sequence shown here is derived from an EMBL/GenBank/DDBJ whole genome shotgun (WGS) entry which is preliminary data.</text>
</comment>
<proteinExistence type="predicted"/>
<name>A0A8T4HBD9_9SPHI</name>
<dbReference type="InterPro" id="IPR011989">
    <property type="entry name" value="ARM-like"/>
</dbReference>
<dbReference type="SUPFAM" id="SSF48371">
    <property type="entry name" value="ARM repeat"/>
    <property type="match status" value="1"/>
</dbReference>
<feature type="transmembrane region" description="Helical" evidence="1">
    <location>
        <begin position="20"/>
        <end position="46"/>
    </location>
</feature>
<dbReference type="Gene3D" id="1.25.10.10">
    <property type="entry name" value="Leucine-rich Repeat Variant"/>
    <property type="match status" value="1"/>
</dbReference>
<keyword evidence="1" id="KW-1133">Transmembrane helix</keyword>
<protein>
    <submittedName>
        <fullName evidence="2">HEAT repeat domain-containing protein</fullName>
    </submittedName>
</protein>
<dbReference type="InterPro" id="IPR016024">
    <property type="entry name" value="ARM-type_fold"/>
</dbReference>